<dbReference type="Pfam" id="PF07258">
    <property type="entry name" value="COMM_domain"/>
    <property type="match status" value="1"/>
</dbReference>
<dbReference type="InterPro" id="IPR047155">
    <property type="entry name" value="COMMD4/6/7/8"/>
</dbReference>
<sequence>SKECLNMDLSERGLTAGKLVDMKWKLGVAVCSDECKSLNSPFVAMTLKVADASGKISTHTFELTIPQFQNFSEQMKDMAARMEMI</sequence>
<dbReference type="AlphaFoldDB" id="A0A8W8KQW4"/>
<reference evidence="5" key="1">
    <citation type="submission" date="2022-08" db="UniProtKB">
        <authorList>
            <consortium name="EnsemblMetazoa"/>
        </authorList>
    </citation>
    <scope>IDENTIFICATION</scope>
    <source>
        <strain evidence="5">05x7-T-G4-1.051#20</strain>
    </source>
</reference>
<dbReference type="GO" id="GO:0051059">
    <property type="term" value="F:NF-kappaB binding"/>
    <property type="evidence" value="ECO:0007669"/>
    <property type="project" value="TreeGrafter"/>
</dbReference>
<comment type="function">
    <text evidence="2">Scaffold protein in the commander complex that is essential for endosomal recycling of transmembrane cargos; the commander complex is composed of the CCC subcomplex and the retriever subcomplex. May modulate activity of cullin-RING E3 ubiquitin ligase (CRL) complexes. Down-regulates activation of NF-kappa-B. Inhibits TNF-induced NFKB1 activation.</text>
</comment>
<comment type="similarity">
    <text evidence="3">Belongs to the COMM domain-containing protein 6 family.</text>
</comment>
<evidence type="ECO:0000313" key="6">
    <source>
        <dbReference type="Proteomes" id="UP000005408"/>
    </source>
</evidence>
<dbReference type="PANTHER" id="PTHR16231">
    <property type="entry name" value="COMM DOMAIN-CONTAINING PROTEIN 4-8 FAMILY MEMBER"/>
    <property type="match status" value="1"/>
</dbReference>
<feature type="domain" description="COMM" evidence="4">
    <location>
        <begin position="18"/>
        <end position="85"/>
    </location>
</feature>
<evidence type="ECO:0000256" key="3">
    <source>
        <dbReference type="ARBA" id="ARBA00093468"/>
    </source>
</evidence>
<dbReference type="EnsemblMetazoa" id="G24940.2">
    <property type="protein sequence ID" value="G24940.2:cds"/>
    <property type="gene ID" value="G24940"/>
</dbReference>
<proteinExistence type="inferred from homology"/>
<evidence type="ECO:0000313" key="5">
    <source>
        <dbReference type="EnsemblMetazoa" id="G24940.1:cds"/>
    </source>
</evidence>
<name>A0A8W8KQW4_MAGGI</name>
<dbReference type="EnsemblMetazoa" id="G24940.1">
    <property type="protein sequence ID" value="G24940.1:cds"/>
    <property type="gene ID" value="G24940"/>
</dbReference>
<accession>A0A8W8KQW4</accession>
<evidence type="ECO:0000259" key="4">
    <source>
        <dbReference type="PROSITE" id="PS51269"/>
    </source>
</evidence>
<dbReference type="InterPro" id="IPR017920">
    <property type="entry name" value="COMM"/>
</dbReference>
<protein>
    <recommendedName>
        <fullName evidence="1">COMM domain-containing protein 6</fullName>
    </recommendedName>
</protein>
<evidence type="ECO:0000256" key="2">
    <source>
        <dbReference type="ARBA" id="ARBA00093393"/>
    </source>
</evidence>
<evidence type="ECO:0000256" key="1">
    <source>
        <dbReference type="ARBA" id="ARBA00039908"/>
    </source>
</evidence>
<keyword evidence="6" id="KW-1185">Reference proteome</keyword>
<dbReference type="PANTHER" id="PTHR16231:SF5">
    <property type="entry name" value="COMM DOMAIN-CONTAINING PROTEIN 6"/>
    <property type="match status" value="1"/>
</dbReference>
<organism evidence="5 6">
    <name type="scientific">Magallana gigas</name>
    <name type="common">Pacific oyster</name>
    <name type="synonym">Crassostrea gigas</name>
    <dbReference type="NCBI Taxonomy" id="29159"/>
    <lineage>
        <taxon>Eukaryota</taxon>
        <taxon>Metazoa</taxon>
        <taxon>Spiralia</taxon>
        <taxon>Lophotrochozoa</taxon>
        <taxon>Mollusca</taxon>
        <taxon>Bivalvia</taxon>
        <taxon>Autobranchia</taxon>
        <taxon>Pteriomorphia</taxon>
        <taxon>Ostreida</taxon>
        <taxon>Ostreoidea</taxon>
        <taxon>Ostreidae</taxon>
        <taxon>Magallana</taxon>
    </lineage>
</organism>
<dbReference type="PROSITE" id="PS51269">
    <property type="entry name" value="COMM"/>
    <property type="match status" value="1"/>
</dbReference>
<dbReference type="Proteomes" id="UP000005408">
    <property type="component" value="Unassembled WGS sequence"/>
</dbReference>